<feature type="compositionally biased region" description="Polar residues" evidence="1">
    <location>
        <begin position="257"/>
        <end position="267"/>
    </location>
</feature>
<feature type="compositionally biased region" description="Basic and acidic residues" evidence="1">
    <location>
        <begin position="84"/>
        <end position="104"/>
    </location>
</feature>
<evidence type="ECO:0000256" key="1">
    <source>
        <dbReference type="SAM" id="MobiDB-lite"/>
    </source>
</evidence>
<evidence type="ECO:0000313" key="3">
    <source>
        <dbReference type="Proteomes" id="UP000886595"/>
    </source>
</evidence>
<dbReference type="Proteomes" id="UP000886595">
    <property type="component" value="Unassembled WGS sequence"/>
</dbReference>
<proteinExistence type="predicted"/>
<comment type="caution">
    <text evidence="2">The sequence shown here is derived from an EMBL/GenBank/DDBJ whole genome shotgun (WGS) entry which is preliminary data.</text>
</comment>
<accession>A0A8X7PNH0</accession>
<organism evidence="2 3">
    <name type="scientific">Brassica carinata</name>
    <name type="common">Ethiopian mustard</name>
    <name type="synonym">Abyssinian cabbage</name>
    <dbReference type="NCBI Taxonomy" id="52824"/>
    <lineage>
        <taxon>Eukaryota</taxon>
        <taxon>Viridiplantae</taxon>
        <taxon>Streptophyta</taxon>
        <taxon>Embryophyta</taxon>
        <taxon>Tracheophyta</taxon>
        <taxon>Spermatophyta</taxon>
        <taxon>Magnoliopsida</taxon>
        <taxon>eudicotyledons</taxon>
        <taxon>Gunneridae</taxon>
        <taxon>Pentapetalae</taxon>
        <taxon>rosids</taxon>
        <taxon>malvids</taxon>
        <taxon>Brassicales</taxon>
        <taxon>Brassicaceae</taxon>
        <taxon>Brassiceae</taxon>
        <taxon>Brassica</taxon>
    </lineage>
</organism>
<evidence type="ECO:0000313" key="2">
    <source>
        <dbReference type="EMBL" id="KAG2255589.1"/>
    </source>
</evidence>
<dbReference type="AlphaFoldDB" id="A0A8X7PNH0"/>
<feature type="region of interest" description="Disordered" evidence="1">
    <location>
        <begin position="73"/>
        <end position="104"/>
    </location>
</feature>
<gene>
    <name evidence="2" type="ORF">Bca52824_074883</name>
</gene>
<keyword evidence="3" id="KW-1185">Reference proteome</keyword>
<dbReference type="EMBL" id="JAAMPC010000015">
    <property type="protein sequence ID" value="KAG2255589.1"/>
    <property type="molecule type" value="Genomic_DNA"/>
</dbReference>
<reference evidence="2 3" key="1">
    <citation type="submission" date="2020-02" db="EMBL/GenBank/DDBJ databases">
        <authorList>
            <person name="Ma Q."/>
            <person name="Huang Y."/>
            <person name="Song X."/>
            <person name="Pei D."/>
        </authorList>
    </citation>
    <scope>NUCLEOTIDE SEQUENCE [LARGE SCALE GENOMIC DNA]</scope>
    <source>
        <strain evidence="2">Sxm20200214</strain>
        <tissue evidence="2">Leaf</tissue>
    </source>
</reference>
<protein>
    <submittedName>
        <fullName evidence="2">Uncharacterized protein</fullName>
    </submittedName>
</protein>
<feature type="region of interest" description="Disordered" evidence="1">
    <location>
        <begin position="212"/>
        <end position="242"/>
    </location>
</feature>
<feature type="region of interest" description="Disordered" evidence="1">
    <location>
        <begin position="257"/>
        <end position="281"/>
    </location>
</feature>
<name>A0A8X7PNH0_BRACI</name>
<sequence length="435" mass="48623">MDPGSEALFLGYVMKFRRSSMDVGVAPDLEVTLGPEDLIEVRDLLRNGPFFGTFFTPRRVRKALRLVHPDLGVGAEADSDSESDDRTPCDVPAEEKDARSSKGKGIDLGDLEFSVDDSILPGWDPDLAYGDGSGSSEVPFPDFDDIFAGILDAEDHDDDLLGVDLMDMEGNARRSVETMKDKGVNVENKPVRHRKLGVKRVASLGSSSRKFEILRRGSPSKRSARSGSLAPERAVKSRRHRFGQKKDAEYYKVNMARNSLPSSSDSRNPFGGDRGITPVTDIKPRSINREEAAAYWLDTCGLEIPPPEPWNPVRPRVGWVVGEPSRSTYPFLNTVIKGSTADYPRWRECFFFVRLDRASVSEECLPLFKCSWGRMGKVVDYSRDPFFVGSKDFAFYLQFAISFPLFQRTYFPSGPSFVAVHFSGATSPRREFARQ</sequence>